<dbReference type="Pfam" id="PF18073">
    <property type="entry name" value="Zn_ribbon_LapB"/>
    <property type="match status" value="1"/>
</dbReference>
<evidence type="ECO:0000256" key="1">
    <source>
        <dbReference type="ARBA" id="ARBA00022723"/>
    </source>
</evidence>
<dbReference type="GO" id="GO:0003684">
    <property type="term" value="F:damaged DNA binding"/>
    <property type="evidence" value="ECO:0007669"/>
    <property type="project" value="InterPro"/>
</dbReference>
<dbReference type="RefSeq" id="WP_211040299.1">
    <property type="nucleotide sequence ID" value="NZ_JAELVF020000001.1"/>
</dbReference>
<evidence type="ECO:0000256" key="9">
    <source>
        <dbReference type="ARBA" id="ARBA00023125"/>
    </source>
</evidence>
<dbReference type="GO" id="GO:0005829">
    <property type="term" value="C:cytosol"/>
    <property type="evidence" value="ECO:0007669"/>
    <property type="project" value="TreeGrafter"/>
</dbReference>
<dbReference type="GO" id="GO:0016787">
    <property type="term" value="F:hydrolase activity"/>
    <property type="evidence" value="ECO:0007669"/>
    <property type="project" value="UniProtKB-KW"/>
</dbReference>
<evidence type="ECO:0000256" key="8">
    <source>
        <dbReference type="ARBA" id="ARBA00023016"/>
    </source>
</evidence>
<dbReference type="PRINTS" id="PR01874">
    <property type="entry name" value="DNAREPAIRADA"/>
</dbReference>
<gene>
    <name evidence="11 16" type="primary">radA</name>
    <name evidence="16" type="ORF">JGS22_011205</name>
</gene>
<feature type="region of interest" description="Disordered" evidence="14">
    <location>
        <begin position="454"/>
        <end position="485"/>
    </location>
</feature>
<comment type="domain">
    <text evidence="11">The middle region has homology to RecA with ATPase motifs including the RadA KNRFG motif, while the C-terminus is homologous to Lon protease.</text>
</comment>
<keyword evidence="1 11" id="KW-0479">Metal-binding</keyword>
<comment type="similarity">
    <text evidence="11 13">Belongs to the RecA family. RadA subfamily.</text>
</comment>
<feature type="compositionally biased region" description="Basic and acidic residues" evidence="14">
    <location>
        <begin position="462"/>
        <end position="485"/>
    </location>
</feature>
<accession>A0A949JDY5</accession>
<dbReference type="HAMAP" id="MF_01498">
    <property type="entry name" value="RadA_bact"/>
    <property type="match status" value="1"/>
</dbReference>
<feature type="binding site" evidence="11">
    <location>
        <begin position="99"/>
        <end position="106"/>
    </location>
    <ligand>
        <name>ATP</name>
        <dbReference type="ChEBI" id="CHEBI:30616"/>
    </ligand>
</feature>
<dbReference type="Gene3D" id="3.30.230.10">
    <property type="match status" value="1"/>
</dbReference>
<dbReference type="EMBL" id="JAELVF020000001">
    <property type="protein sequence ID" value="MBU7598166.1"/>
    <property type="molecule type" value="Genomic_DNA"/>
</dbReference>
<comment type="caution">
    <text evidence="16">The sequence shown here is derived from an EMBL/GenBank/DDBJ whole genome shotgun (WGS) entry which is preliminary data.</text>
</comment>
<dbReference type="InterPro" id="IPR020588">
    <property type="entry name" value="RecA_ATP-bd"/>
</dbReference>
<keyword evidence="5" id="KW-0378">Hydrolase</keyword>
<dbReference type="Pfam" id="PF13541">
    <property type="entry name" value="ChlI"/>
    <property type="match status" value="1"/>
</dbReference>
<evidence type="ECO:0000256" key="14">
    <source>
        <dbReference type="SAM" id="MobiDB-lite"/>
    </source>
</evidence>
<keyword evidence="7 11" id="KW-0067">ATP-binding</keyword>
<dbReference type="PANTHER" id="PTHR32472">
    <property type="entry name" value="DNA REPAIR PROTEIN RADA"/>
    <property type="match status" value="1"/>
</dbReference>
<keyword evidence="10 11" id="KW-0234">DNA repair</keyword>
<sequence>MAARKSSAKDRPSYRCTECGWSTAKWLGRCPECQAWGTVEEVGAAPGVRTTAAGRVSTPALPIGQVDARQAQARSTGVDELDRVLGGGLVPGAVVLLAGEPGVGKSTLLLDVAAKAAAPAHRTLYVTGEESASQVRMRADRIGALDDDLFLAAETDLSAVLGHLDAVQPSLLVMDSVQTVASPEIDGAPGGVSQVREVAGALIRASKERGMATLLVGHVTKDGTIAGPRLLEHLVDVVLHFEGDRHARLRLVRGVKNRYGTTDEVGCFELHDEGIVGLADPSGLFLTRRDEPVPGTCLTVTLEGRRPLVAEVQALTVDSQIPSPRRTTSGLETSRVSMMLAVLEQRGRISALGKRDIYSATVGGVKLTEPAADLAVALALASAASDTPLPQNLVAIGEVGLAGEVRRVTGVQRRLAEAARLGFTHALVPTDPGRVPAGMRVKEVADVGEALRTLPRLSGGGRRSDGGREERPGRAEREEPVRGGR</sequence>
<dbReference type="InterPro" id="IPR027417">
    <property type="entry name" value="P-loop_NTPase"/>
</dbReference>
<keyword evidence="6 13" id="KW-0862">Zinc</keyword>
<dbReference type="SUPFAM" id="SSF54211">
    <property type="entry name" value="Ribosomal protein S5 domain 2-like"/>
    <property type="match status" value="1"/>
</dbReference>
<evidence type="ECO:0000313" key="16">
    <source>
        <dbReference type="EMBL" id="MBU7598166.1"/>
    </source>
</evidence>
<dbReference type="InterPro" id="IPR003593">
    <property type="entry name" value="AAA+_ATPase"/>
</dbReference>
<keyword evidence="2 11" id="KW-0547">Nucleotide-binding</keyword>
<keyword evidence="9 11" id="KW-0238">DNA-binding</keyword>
<dbReference type="PROSITE" id="PS50162">
    <property type="entry name" value="RECA_2"/>
    <property type="match status" value="1"/>
</dbReference>
<evidence type="ECO:0000256" key="12">
    <source>
        <dbReference type="NCBIfam" id="TIGR00416"/>
    </source>
</evidence>
<dbReference type="SMART" id="SM00382">
    <property type="entry name" value="AAA"/>
    <property type="match status" value="1"/>
</dbReference>
<dbReference type="FunFam" id="3.40.50.300:FF:000050">
    <property type="entry name" value="DNA repair protein RadA"/>
    <property type="match status" value="1"/>
</dbReference>
<keyword evidence="3 11" id="KW-0227">DNA damage</keyword>
<reference evidence="16" key="1">
    <citation type="submission" date="2021-06" db="EMBL/GenBank/DDBJ databases">
        <title>Sequencing of actinobacteria type strains.</title>
        <authorList>
            <person name="Nguyen G.-S."/>
            <person name="Wentzel A."/>
        </authorList>
    </citation>
    <scope>NUCLEOTIDE SEQUENCE</scope>
    <source>
        <strain evidence="16">P38-E01</strain>
    </source>
</reference>
<comment type="function">
    <text evidence="13">DNA-dependent ATPase involved in processing of recombination intermediates, plays a role in repairing DNA breaks. Stimulates the branch migration of RecA-mediated strand transfer reactions, allowing the 3' invading strand to extend heteroduplex DNA faster. Binds ssDNA in the presence of ADP but not other nucleotides, has ATPase activity that is stimulated by ssDNA and various branched DNA structures, but inhibited by SSB. Does not have RecA's homology-searching function.</text>
</comment>
<dbReference type="GO" id="GO:0140664">
    <property type="term" value="F:ATP-dependent DNA damage sensor activity"/>
    <property type="evidence" value="ECO:0007669"/>
    <property type="project" value="InterPro"/>
</dbReference>
<dbReference type="InterPro" id="IPR020568">
    <property type="entry name" value="Ribosomal_Su5_D2-typ_SF"/>
</dbReference>
<name>A0A949JDY5_9ACTN</name>
<proteinExistence type="inferred from homology"/>
<evidence type="ECO:0000259" key="15">
    <source>
        <dbReference type="PROSITE" id="PS50162"/>
    </source>
</evidence>
<dbReference type="GO" id="GO:0000725">
    <property type="term" value="P:recombinational repair"/>
    <property type="evidence" value="ECO:0007669"/>
    <property type="project" value="UniProtKB-UniRule"/>
</dbReference>
<dbReference type="InterPro" id="IPR014721">
    <property type="entry name" value="Ribsml_uS5_D2-typ_fold_subgr"/>
</dbReference>
<evidence type="ECO:0000256" key="13">
    <source>
        <dbReference type="RuleBase" id="RU003555"/>
    </source>
</evidence>
<dbReference type="FunFam" id="3.30.230.10:FF:000026">
    <property type="entry name" value="DNA repair protein RadA"/>
    <property type="match status" value="1"/>
</dbReference>
<keyword evidence="8 11" id="KW-0346">Stress response</keyword>
<evidence type="ECO:0000256" key="3">
    <source>
        <dbReference type="ARBA" id="ARBA00022763"/>
    </source>
</evidence>
<dbReference type="NCBIfam" id="TIGR00416">
    <property type="entry name" value="sms"/>
    <property type="match status" value="1"/>
</dbReference>
<dbReference type="InterPro" id="IPR004504">
    <property type="entry name" value="DNA_repair_RadA"/>
</dbReference>
<dbReference type="PANTHER" id="PTHR32472:SF10">
    <property type="entry name" value="DNA REPAIR PROTEIN RADA-LIKE PROTEIN"/>
    <property type="match status" value="1"/>
</dbReference>
<keyword evidence="17" id="KW-1185">Reference proteome</keyword>
<dbReference type="Pfam" id="PF13481">
    <property type="entry name" value="AAA_25"/>
    <property type="match status" value="1"/>
</dbReference>
<evidence type="ECO:0000256" key="5">
    <source>
        <dbReference type="ARBA" id="ARBA00022801"/>
    </source>
</evidence>
<protein>
    <recommendedName>
        <fullName evidence="11 12">DNA repair protein RadA</fullName>
    </recommendedName>
</protein>
<evidence type="ECO:0000256" key="10">
    <source>
        <dbReference type="ARBA" id="ARBA00023204"/>
    </source>
</evidence>
<dbReference type="AlphaFoldDB" id="A0A949JDY5"/>
<comment type="function">
    <text evidence="11">Plays a role in repairing double-strand DNA breaks, probably involving stabilizing or processing branched DNA or blocked replication forks.</text>
</comment>
<feature type="short sequence motif" description="RadA KNRFG motif" evidence="11">
    <location>
        <begin position="256"/>
        <end position="260"/>
    </location>
</feature>
<evidence type="ECO:0000256" key="6">
    <source>
        <dbReference type="ARBA" id="ARBA00022833"/>
    </source>
</evidence>
<dbReference type="CDD" id="cd01121">
    <property type="entry name" value="RadA_SMS_N"/>
    <property type="match status" value="1"/>
</dbReference>
<dbReference type="SUPFAM" id="SSF52540">
    <property type="entry name" value="P-loop containing nucleoside triphosphate hydrolases"/>
    <property type="match status" value="1"/>
</dbReference>
<organism evidence="16 17">
    <name type="scientific">Streptomyces tardus</name>
    <dbReference type="NCBI Taxonomy" id="2780544"/>
    <lineage>
        <taxon>Bacteria</taxon>
        <taxon>Bacillati</taxon>
        <taxon>Actinomycetota</taxon>
        <taxon>Actinomycetes</taxon>
        <taxon>Kitasatosporales</taxon>
        <taxon>Streptomycetaceae</taxon>
        <taxon>Streptomyces</taxon>
    </lineage>
</organism>
<evidence type="ECO:0000256" key="2">
    <source>
        <dbReference type="ARBA" id="ARBA00022741"/>
    </source>
</evidence>
<dbReference type="GO" id="GO:0005524">
    <property type="term" value="F:ATP binding"/>
    <property type="evidence" value="ECO:0007669"/>
    <property type="project" value="UniProtKB-UniRule"/>
</dbReference>
<keyword evidence="4 13" id="KW-0863">Zinc-finger</keyword>
<feature type="region of interest" description="Lon-protease-like" evidence="11">
    <location>
        <begin position="356"/>
        <end position="485"/>
    </location>
</feature>
<evidence type="ECO:0000256" key="4">
    <source>
        <dbReference type="ARBA" id="ARBA00022771"/>
    </source>
</evidence>
<dbReference type="InterPro" id="IPR041166">
    <property type="entry name" value="Rubredoxin_2"/>
</dbReference>
<evidence type="ECO:0000256" key="7">
    <source>
        <dbReference type="ARBA" id="ARBA00022840"/>
    </source>
</evidence>
<evidence type="ECO:0000256" key="11">
    <source>
        <dbReference type="HAMAP-Rule" id="MF_01498"/>
    </source>
</evidence>
<dbReference type="GO" id="GO:0008270">
    <property type="term" value="F:zinc ion binding"/>
    <property type="evidence" value="ECO:0007669"/>
    <property type="project" value="UniProtKB-KW"/>
</dbReference>
<evidence type="ECO:0000313" key="17">
    <source>
        <dbReference type="Proteomes" id="UP000694501"/>
    </source>
</evidence>
<dbReference type="Proteomes" id="UP000694501">
    <property type="component" value="Unassembled WGS sequence"/>
</dbReference>
<dbReference type="Gene3D" id="3.40.50.300">
    <property type="entry name" value="P-loop containing nucleotide triphosphate hydrolases"/>
    <property type="match status" value="1"/>
</dbReference>
<feature type="domain" description="RecA family profile 1" evidence="15">
    <location>
        <begin position="70"/>
        <end position="219"/>
    </location>
</feature>